<gene>
    <name evidence="2" type="ORF">WKV53_26295</name>
</gene>
<dbReference type="EMBL" id="JBBUKT010000015">
    <property type="protein sequence ID" value="MEK7954054.1"/>
    <property type="molecule type" value="Genomic_DNA"/>
</dbReference>
<feature type="domain" description="Glycosyltransferase 2-like" evidence="1">
    <location>
        <begin position="6"/>
        <end position="170"/>
    </location>
</feature>
<dbReference type="PANTHER" id="PTHR22916:SF3">
    <property type="entry name" value="UDP-GLCNAC:BETAGAL BETA-1,3-N-ACETYLGLUCOSAMINYLTRANSFERASE-LIKE PROTEIN 1"/>
    <property type="match status" value="1"/>
</dbReference>
<dbReference type="EC" id="2.4.-.-" evidence="2"/>
<reference evidence="2 3" key="1">
    <citation type="submission" date="2024-04" db="EMBL/GenBank/DDBJ databases">
        <title>Luteolibacter sp. isolated from soil.</title>
        <authorList>
            <person name="An J."/>
        </authorList>
    </citation>
    <scope>NUCLEOTIDE SEQUENCE [LARGE SCALE GENOMIC DNA]</scope>
    <source>
        <strain evidence="2 3">Y139</strain>
    </source>
</reference>
<keyword evidence="3" id="KW-1185">Reference proteome</keyword>
<proteinExistence type="predicted"/>
<dbReference type="GO" id="GO:0016757">
    <property type="term" value="F:glycosyltransferase activity"/>
    <property type="evidence" value="ECO:0007669"/>
    <property type="project" value="UniProtKB-KW"/>
</dbReference>
<dbReference type="InterPro" id="IPR001173">
    <property type="entry name" value="Glyco_trans_2-like"/>
</dbReference>
<evidence type="ECO:0000313" key="3">
    <source>
        <dbReference type="Proteomes" id="UP001371305"/>
    </source>
</evidence>
<accession>A0ABU9B1Z5</accession>
<keyword evidence="2" id="KW-0328">Glycosyltransferase</keyword>
<dbReference type="PANTHER" id="PTHR22916">
    <property type="entry name" value="GLYCOSYLTRANSFERASE"/>
    <property type="match status" value="1"/>
</dbReference>
<name>A0ABU9B1Z5_9BACT</name>
<dbReference type="SUPFAM" id="SSF53448">
    <property type="entry name" value="Nucleotide-diphospho-sugar transferases"/>
    <property type="match status" value="1"/>
</dbReference>
<dbReference type="InterPro" id="IPR029044">
    <property type="entry name" value="Nucleotide-diphossugar_trans"/>
</dbReference>
<evidence type="ECO:0000259" key="1">
    <source>
        <dbReference type="Pfam" id="PF00535"/>
    </source>
</evidence>
<dbReference type="RefSeq" id="WP_341407820.1">
    <property type="nucleotide sequence ID" value="NZ_JBBUKT010000015.1"/>
</dbReference>
<comment type="caution">
    <text evidence="2">The sequence shown here is derived from an EMBL/GenBank/DDBJ whole genome shotgun (WGS) entry which is preliminary data.</text>
</comment>
<keyword evidence="2" id="KW-0808">Transferase</keyword>
<protein>
    <submittedName>
        <fullName evidence="2">Glycosyltransferase</fullName>
        <ecNumber evidence="2">2.4.-.-</ecNumber>
    </submittedName>
</protein>
<dbReference type="Pfam" id="PF00535">
    <property type="entry name" value="Glycos_transf_2"/>
    <property type="match status" value="1"/>
</dbReference>
<dbReference type="Proteomes" id="UP001371305">
    <property type="component" value="Unassembled WGS sequence"/>
</dbReference>
<evidence type="ECO:0000313" key="2">
    <source>
        <dbReference type="EMBL" id="MEK7954054.1"/>
    </source>
</evidence>
<dbReference type="Gene3D" id="3.90.550.10">
    <property type="entry name" value="Spore Coat Polysaccharide Biosynthesis Protein SpsA, Chain A"/>
    <property type="match status" value="1"/>
</dbReference>
<sequence length="330" mass="38266">MRPLVSVMMITYNHAPYIARGIESVLAQKTDFPFELVIGEDCSTDDTRDIVFDYQRRFPDKVRVITSERNVGATQNSVRTHAALRGTYMAWCEGDDYWHRDDKLQLQAQYLEDHEDCVLVCSDYDRLYVETDERVTNYFGTRPKPPVSNPRIEDLLHGHGGILTCTAMSRLDLVRSITEADPFLHKSGHFKMGDTQLWAELLLHGRAHRFEESFATRGMLPESATRSRDPEKEMRFWLSNSELCVYLCRKHNLGEELVAKFERAMRRRILRLALLRRDNEMGESFARAYKPLGHSEKLWLAAIRYPAFGAVFSLARRLKQLGKAGLEFQR</sequence>
<organism evidence="2 3">
    <name type="scientific">Luteolibacter soli</name>
    <dbReference type="NCBI Taxonomy" id="3135280"/>
    <lineage>
        <taxon>Bacteria</taxon>
        <taxon>Pseudomonadati</taxon>
        <taxon>Verrucomicrobiota</taxon>
        <taxon>Verrucomicrobiia</taxon>
        <taxon>Verrucomicrobiales</taxon>
        <taxon>Verrucomicrobiaceae</taxon>
        <taxon>Luteolibacter</taxon>
    </lineage>
</organism>